<evidence type="ECO:0000259" key="1">
    <source>
        <dbReference type="SMART" id="SM00047"/>
    </source>
</evidence>
<reference evidence="2 3" key="1">
    <citation type="submission" date="2019-03" db="EMBL/GenBank/DDBJ databases">
        <title>Genomic Encyclopedia of Archaeal and Bacterial Type Strains, Phase II (KMG-II): from individual species to whole genera.</title>
        <authorList>
            <person name="Goeker M."/>
        </authorList>
    </citation>
    <scope>NUCLEOTIDE SEQUENCE [LARGE SCALE GENOMIC DNA]</scope>
    <source>
        <strain evidence="2 3">DSM 24425</strain>
    </source>
</reference>
<dbReference type="Proteomes" id="UP000295777">
    <property type="component" value="Unassembled WGS sequence"/>
</dbReference>
<dbReference type="AlphaFoldDB" id="A0A4R1GEX5"/>
<organism evidence="2 3">
    <name type="scientific">Phorcysia thermohydrogeniphila</name>
    <dbReference type="NCBI Taxonomy" id="936138"/>
    <lineage>
        <taxon>Bacteria</taxon>
        <taxon>Pseudomonadati</taxon>
        <taxon>Aquificota</taxon>
        <taxon>Aquificia</taxon>
        <taxon>Desulfurobacteriales</taxon>
        <taxon>Desulfurobacteriaceae</taxon>
        <taxon>Phorcysia</taxon>
    </lineage>
</organism>
<dbReference type="EMBL" id="SMFV01000002">
    <property type="protein sequence ID" value="TCK05400.1"/>
    <property type="molecule type" value="Genomic_DNA"/>
</dbReference>
<dbReference type="SMART" id="SM00047">
    <property type="entry name" value="LYZ2"/>
    <property type="match status" value="1"/>
</dbReference>
<dbReference type="InterPro" id="IPR053195">
    <property type="entry name" value="Bax-like"/>
</dbReference>
<proteinExistence type="predicted"/>
<evidence type="ECO:0000313" key="3">
    <source>
        <dbReference type="Proteomes" id="UP000295777"/>
    </source>
</evidence>
<dbReference type="PANTHER" id="PTHR40572:SF1">
    <property type="entry name" value="PROTEIN BAX"/>
    <property type="match status" value="1"/>
</dbReference>
<comment type="caution">
    <text evidence="2">The sequence shown here is derived from an EMBL/GenBank/DDBJ whole genome shotgun (WGS) entry which is preliminary data.</text>
</comment>
<protein>
    <submittedName>
        <fullName evidence="2">Bax protein</fullName>
    </submittedName>
</protein>
<dbReference type="PANTHER" id="PTHR40572">
    <property type="entry name" value="PROTEIN BAX"/>
    <property type="match status" value="1"/>
</dbReference>
<dbReference type="Gene3D" id="1.10.530.10">
    <property type="match status" value="1"/>
</dbReference>
<dbReference type="InterPro" id="IPR002901">
    <property type="entry name" value="MGlyc_endo_b_GlcNAc-like_dom"/>
</dbReference>
<accession>A0A4R1GEX5</accession>
<keyword evidence="3" id="KW-1185">Reference proteome</keyword>
<gene>
    <name evidence="2" type="ORF">CLV27_0828</name>
</gene>
<dbReference type="RefSeq" id="WP_243644867.1">
    <property type="nucleotide sequence ID" value="NZ_SMFV01000002.1"/>
</dbReference>
<evidence type="ECO:0000313" key="2">
    <source>
        <dbReference type="EMBL" id="TCK05400.1"/>
    </source>
</evidence>
<name>A0A4R1GEX5_9BACT</name>
<dbReference type="GO" id="GO:0004040">
    <property type="term" value="F:amidase activity"/>
    <property type="evidence" value="ECO:0007669"/>
    <property type="project" value="InterPro"/>
</dbReference>
<dbReference type="Pfam" id="PF01832">
    <property type="entry name" value="Glucosaminidase"/>
    <property type="match status" value="1"/>
</dbReference>
<sequence>MKHRLWILIAGIPLLSFINSEGTLTCKKSEETAESSNTISEVCEIIHEESKTLFPSHVSLKHLKPEERKKKFVEIMLPLIVRANQEVLKEREFVVSVSNKKELTPEEKRKLEEILKKYKASTISELLRRVDAVPVSLILAQAAVESGWGTSRFFTEANNAFGMYAMKDKTKCIKAKDSNVCLKVYDNLYQSVKDYIYNINVSWAYEEFRKAREKGADVYTLVEALEKYSTLRDEYVRLVKNVIEKNGFTRFDDSKFVLAEETPCNR</sequence>
<feature type="domain" description="Mannosyl-glycoprotein endo-beta-N-acetylglucosamidase-like" evidence="1">
    <location>
        <begin position="103"/>
        <end position="236"/>
    </location>
</feature>